<reference evidence="2" key="1">
    <citation type="submission" date="2014-07" db="EMBL/GenBank/DDBJ databases">
        <authorList>
            <person name="Wibberg D."/>
        </authorList>
    </citation>
    <scope>NUCLEOTIDE SEQUENCE [LARGE SCALE GENOMIC DNA]</scope>
    <source>
        <strain evidence="2">DG5</strain>
    </source>
</reference>
<organism evidence="1 2">
    <name type="scientific">[Clostridium] cellulosi</name>
    <dbReference type="NCBI Taxonomy" id="29343"/>
    <lineage>
        <taxon>Bacteria</taxon>
        <taxon>Bacillati</taxon>
        <taxon>Bacillota</taxon>
        <taxon>Clostridia</taxon>
        <taxon>Eubacteriales</taxon>
        <taxon>Oscillospiraceae</taxon>
        <taxon>Oscillospiraceae incertae sedis</taxon>
    </lineage>
</organism>
<dbReference type="AlphaFoldDB" id="A0A078KVG5"/>
<accession>A0A078KVG5</accession>
<proteinExistence type="predicted"/>
<dbReference type="Proteomes" id="UP000032431">
    <property type="component" value="Chromosome I"/>
</dbReference>
<dbReference type="KEGG" id="ccel:CCDG5_2069"/>
<dbReference type="HOGENOM" id="CLU_2859738_0_0_9"/>
<protein>
    <submittedName>
        <fullName evidence="1">Uncharacterized protein</fullName>
    </submittedName>
</protein>
<dbReference type="EMBL" id="LM995447">
    <property type="protein sequence ID" value="CDZ25149.1"/>
    <property type="molecule type" value="Genomic_DNA"/>
</dbReference>
<gene>
    <name evidence="1" type="ORF">CCDG5_2069</name>
</gene>
<dbReference type="PATRIC" id="fig|29343.3.peg.2183"/>
<name>A0A078KVG5_9FIRM</name>
<evidence type="ECO:0000313" key="1">
    <source>
        <dbReference type="EMBL" id="CDZ25149.1"/>
    </source>
</evidence>
<sequence>MHCPDGISGSEYIELIAAVAIAISQKLDVKETFWVAEFLQAVSYQLFTLAAFKEAERARKKKKP</sequence>
<evidence type="ECO:0000313" key="2">
    <source>
        <dbReference type="Proteomes" id="UP000032431"/>
    </source>
</evidence>
<keyword evidence="2" id="KW-1185">Reference proteome</keyword>